<reference evidence="14" key="1">
    <citation type="submission" date="2022-11" db="EMBL/GenBank/DDBJ databases">
        <authorList>
            <person name="Scott C."/>
            <person name="Bruce N."/>
        </authorList>
    </citation>
    <scope>NUCLEOTIDE SEQUENCE</scope>
</reference>
<keyword evidence="4 12" id="KW-0812">Transmembrane</keyword>
<feature type="transmembrane region" description="Helical" evidence="12">
    <location>
        <begin position="29"/>
        <end position="54"/>
    </location>
</feature>
<dbReference type="OrthoDB" id="434092at2759"/>
<evidence type="ECO:0000256" key="1">
    <source>
        <dbReference type="ARBA" id="ARBA00004141"/>
    </source>
</evidence>
<dbReference type="Proteomes" id="UP000838763">
    <property type="component" value="Unassembled WGS sequence"/>
</dbReference>
<dbReference type="GO" id="GO:0016020">
    <property type="term" value="C:membrane"/>
    <property type="evidence" value="ECO:0007669"/>
    <property type="project" value="UniProtKB-SubCell"/>
</dbReference>
<feature type="region of interest" description="Disordered" evidence="11">
    <location>
        <begin position="272"/>
        <end position="317"/>
    </location>
</feature>
<evidence type="ECO:0000256" key="7">
    <source>
        <dbReference type="ARBA" id="ARBA00023098"/>
    </source>
</evidence>
<evidence type="ECO:0000256" key="5">
    <source>
        <dbReference type="ARBA" id="ARBA00022832"/>
    </source>
</evidence>
<evidence type="ECO:0000256" key="4">
    <source>
        <dbReference type="ARBA" id="ARBA00022692"/>
    </source>
</evidence>
<feature type="transmembrane region" description="Helical" evidence="12">
    <location>
        <begin position="194"/>
        <end position="212"/>
    </location>
</feature>
<feature type="transmembrane region" description="Helical" evidence="12">
    <location>
        <begin position="66"/>
        <end position="89"/>
    </location>
</feature>
<feature type="transmembrane region" description="Helical" evidence="12">
    <location>
        <begin position="400"/>
        <end position="418"/>
    </location>
</feature>
<dbReference type="InterPro" id="IPR002076">
    <property type="entry name" value="ELO_fam"/>
</dbReference>
<keyword evidence="15" id="KW-1185">Reference proteome</keyword>
<dbReference type="Pfam" id="PF20684">
    <property type="entry name" value="Fung_rhodopsin"/>
    <property type="match status" value="1"/>
</dbReference>
<evidence type="ECO:0000256" key="3">
    <source>
        <dbReference type="ARBA" id="ARBA00022679"/>
    </source>
</evidence>
<evidence type="ECO:0000256" key="2">
    <source>
        <dbReference type="ARBA" id="ARBA00022516"/>
    </source>
</evidence>
<sequence>MSSNDTIVMVPPTGPTGPPMGINGVERSYSVDIIVCSVITALIGTIFVGLRFYARGVIMHVLALEDWLILLAQVFSIATSIGYINQAALGLGQHWWWLDFANVVPMSKAGWYSILFYELSIWFAQTAILILYLRIWTFPWVRRCTCALIGIITAYNIFVFASIFTACIPLEAYWDFSVPAKYCHSLSIWFANTYLHIATDFLIYLLPIPVILRLRFPRRQKFSSSSSSLSVSFITFWTTVETNATVVIACFMTMKPLLARWFPNLIDPHATPNEMGGQNAARPDANGRVPTIGSTPIRSPNSGSNRRNLWTLSNNDETATNLDRDEKQTVDLEAADHAKDDGSEISVAWHRQKKSEIMEIPTQLAFMAGQTIAFAFVWRALHNYVDKNGPIRGASTVTKINSIFYAFVSLALMIFLIYRPEGDATSRYAYHYSKFYEYVDILNVRASGGAIDLHFGFHHLTTCYLTWARTAHNYNGWKPFAISNTFHHAIMYAYFGGWELPRPILPWTGALQLIIGMIADALVIQEKWTDGSAVWPNIISSSILLTYLVLSTRELRMRARQSEEEKEKRQ</sequence>
<evidence type="ECO:0000256" key="10">
    <source>
        <dbReference type="ARBA" id="ARBA00038359"/>
    </source>
</evidence>
<feature type="transmembrane region" description="Helical" evidence="12">
    <location>
        <begin position="531"/>
        <end position="550"/>
    </location>
</feature>
<feature type="compositionally biased region" description="Polar residues" evidence="11">
    <location>
        <begin position="292"/>
        <end position="317"/>
    </location>
</feature>
<evidence type="ECO:0000256" key="12">
    <source>
        <dbReference type="SAM" id="Phobius"/>
    </source>
</evidence>
<comment type="similarity">
    <text evidence="10">Belongs to the SAT4 family.</text>
</comment>
<keyword evidence="9" id="KW-0275">Fatty acid biosynthesis</keyword>
<dbReference type="InterPro" id="IPR052337">
    <property type="entry name" value="SAT4-like"/>
</dbReference>
<evidence type="ECO:0000256" key="9">
    <source>
        <dbReference type="ARBA" id="ARBA00023160"/>
    </source>
</evidence>
<dbReference type="InterPro" id="IPR049326">
    <property type="entry name" value="Rhodopsin_dom_fungi"/>
</dbReference>
<feature type="transmembrane region" description="Helical" evidence="12">
    <location>
        <begin position="360"/>
        <end position="380"/>
    </location>
</feature>
<feature type="transmembrane region" description="Helical" evidence="12">
    <location>
        <begin position="504"/>
        <end position="525"/>
    </location>
</feature>
<protein>
    <recommendedName>
        <fullName evidence="13">Rhodopsin domain-containing protein</fullName>
    </recommendedName>
</protein>
<dbReference type="PANTHER" id="PTHR33048:SF47">
    <property type="entry name" value="INTEGRAL MEMBRANE PROTEIN-RELATED"/>
    <property type="match status" value="1"/>
</dbReference>
<evidence type="ECO:0000259" key="13">
    <source>
        <dbReference type="Pfam" id="PF20684"/>
    </source>
</evidence>
<accession>A0A9P1H1Y1</accession>
<keyword evidence="8 12" id="KW-0472">Membrane</keyword>
<evidence type="ECO:0000256" key="8">
    <source>
        <dbReference type="ARBA" id="ARBA00023136"/>
    </source>
</evidence>
<keyword evidence="3" id="KW-0808">Transferase</keyword>
<name>A0A9P1H1Y1_9PEZI</name>
<proteinExistence type="inferred from homology"/>
<feature type="transmembrane region" description="Helical" evidence="12">
    <location>
        <begin position="109"/>
        <end position="133"/>
    </location>
</feature>
<gene>
    <name evidence="14" type="ORF">PPNO1_LOCUS3634</name>
</gene>
<dbReference type="AlphaFoldDB" id="A0A9P1H1Y1"/>
<keyword evidence="7" id="KW-0443">Lipid metabolism</keyword>
<feature type="transmembrane region" description="Helical" evidence="12">
    <location>
        <begin position="145"/>
        <end position="174"/>
    </location>
</feature>
<evidence type="ECO:0000313" key="15">
    <source>
        <dbReference type="Proteomes" id="UP000838763"/>
    </source>
</evidence>
<evidence type="ECO:0000256" key="11">
    <source>
        <dbReference type="SAM" id="MobiDB-lite"/>
    </source>
</evidence>
<keyword evidence="2" id="KW-0444">Lipid biosynthesis</keyword>
<keyword evidence="5" id="KW-0276">Fatty acid metabolism</keyword>
<organism evidence="14 15">
    <name type="scientific">Parascedosporium putredinis</name>
    <dbReference type="NCBI Taxonomy" id="1442378"/>
    <lineage>
        <taxon>Eukaryota</taxon>
        <taxon>Fungi</taxon>
        <taxon>Dikarya</taxon>
        <taxon>Ascomycota</taxon>
        <taxon>Pezizomycotina</taxon>
        <taxon>Sordariomycetes</taxon>
        <taxon>Hypocreomycetidae</taxon>
        <taxon>Microascales</taxon>
        <taxon>Microascaceae</taxon>
        <taxon>Parascedosporium</taxon>
    </lineage>
</organism>
<dbReference type="PANTHER" id="PTHR33048">
    <property type="entry name" value="PTH11-LIKE INTEGRAL MEMBRANE PROTEIN (AFU_ORTHOLOGUE AFUA_5G11245)"/>
    <property type="match status" value="1"/>
</dbReference>
<evidence type="ECO:0000313" key="14">
    <source>
        <dbReference type="EMBL" id="CAI4213890.1"/>
    </source>
</evidence>
<dbReference type="Pfam" id="PF01151">
    <property type="entry name" value="ELO"/>
    <property type="match status" value="1"/>
</dbReference>
<dbReference type="GO" id="GO:0006633">
    <property type="term" value="P:fatty acid biosynthetic process"/>
    <property type="evidence" value="ECO:0007669"/>
    <property type="project" value="UniProtKB-KW"/>
</dbReference>
<evidence type="ECO:0000256" key="6">
    <source>
        <dbReference type="ARBA" id="ARBA00022989"/>
    </source>
</evidence>
<dbReference type="GO" id="GO:0009922">
    <property type="term" value="F:fatty acid elongase activity"/>
    <property type="evidence" value="ECO:0007669"/>
    <property type="project" value="InterPro"/>
</dbReference>
<comment type="caution">
    <text evidence="14">The sequence shown here is derived from an EMBL/GenBank/DDBJ whole genome shotgun (WGS) entry which is preliminary data.</text>
</comment>
<comment type="subcellular location">
    <subcellularLocation>
        <location evidence="1">Membrane</location>
        <topology evidence="1">Multi-pass membrane protein</topology>
    </subcellularLocation>
</comment>
<feature type="domain" description="Rhodopsin" evidence="13">
    <location>
        <begin position="50"/>
        <end position="222"/>
    </location>
</feature>
<keyword evidence="6 12" id="KW-1133">Transmembrane helix</keyword>
<dbReference type="EMBL" id="CALLCH030000009">
    <property type="protein sequence ID" value="CAI4213890.1"/>
    <property type="molecule type" value="Genomic_DNA"/>
</dbReference>